<dbReference type="SUPFAM" id="SSF56801">
    <property type="entry name" value="Acetyl-CoA synthetase-like"/>
    <property type="match status" value="1"/>
</dbReference>
<dbReference type="RefSeq" id="WP_139167945.1">
    <property type="nucleotide sequence ID" value="NZ_FMXQ01000016.1"/>
</dbReference>
<evidence type="ECO:0000256" key="1">
    <source>
        <dbReference type="ARBA" id="ARBA00006432"/>
    </source>
</evidence>
<dbReference type="EMBL" id="FMXQ01000016">
    <property type="protein sequence ID" value="SDB58623.1"/>
    <property type="molecule type" value="Genomic_DNA"/>
</dbReference>
<dbReference type="InterPro" id="IPR042099">
    <property type="entry name" value="ANL_N_sf"/>
</dbReference>
<protein>
    <submittedName>
        <fullName evidence="5">Acyl-CoA synthetase (AMP-forming)/AMP-acid ligase II</fullName>
    </submittedName>
</protein>
<dbReference type="PANTHER" id="PTHR43201:SF5">
    <property type="entry name" value="MEDIUM-CHAIN ACYL-COA LIGASE ACSF2, MITOCHONDRIAL"/>
    <property type="match status" value="1"/>
</dbReference>
<feature type="domain" description="Carrier" evidence="4">
    <location>
        <begin position="518"/>
        <end position="593"/>
    </location>
</feature>
<dbReference type="InterPro" id="IPR025110">
    <property type="entry name" value="AMP-bd_C"/>
</dbReference>
<comment type="similarity">
    <text evidence="1">Belongs to the ATP-dependent AMP-binding enzyme family.</text>
</comment>
<dbReference type="PROSITE" id="PS50075">
    <property type="entry name" value="CARRIER"/>
    <property type="match status" value="1"/>
</dbReference>
<dbReference type="Pfam" id="PF13193">
    <property type="entry name" value="AMP-binding_C"/>
    <property type="match status" value="1"/>
</dbReference>
<dbReference type="Pfam" id="PF00501">
    <property type="entry name" value="AMP-binding"/>
    <property type="match status" value="1"/>
</dbReference>
<evidence type="ECO:0000313" key="5">
    <source>
        <dbReference type="EMBL" id="SDB58623.1"/>
    </source>
</evidence>
<dbReference type="GO" id="GO:0006631">
    <property type="term" value="P:fatty acid metabolic process"/>
    <property type="evidence" value="ECO:0007669"/>
    <property type="project" value="TreeGrafter"/>
</dbReference>
<evidence type="ECO:0000259" key="4">
    <source>
        <dbReference type="PROSITE" id="PS50075"/>
    </source>
</evidence>
<dbReference type="InterPro" id="IPR009081">
    <property type="entry name" value="PP-bd_ACP"/>
</dbReference>
<dbReference type="Gene3D" id="1.10.1200.10">
    <property type="entry name" value="ACP-like"/>
    <property type="match status" value="1"/>
</dbReference>
<dbReference type="Gene3D" id="3.30.300.30">
    <property type="match status" value="1"/>
</dbReference>
<dbReference type="InterPro" id="IPR000873">
    <property type="entry name" value="AMP-dep_synth/lig_dom"/>
</dbReference>
<reference evidence="5 6" key="1">
    <citation type="submission" date="2016-10" db="EMBL/GenBank/DDBJ databases">
        <authorList>
            <person name="de Groot N.N."/>
        </authorList>
    </citation>
    <scope>NUCLEOTIDE SEQUENCE [LARGE SCALE GENOMIC DNA]</scope>
    <source>
        <strain evidence="5 6">ATCC 35022</strain>
    </source>
</reference>
<organism evidence="5 6">
    <name type="scientific">Bauldia litoralis</name>
    <dbReference type="NCBI Taxonomy" id="665467"/>
    <lineage>
        <taxon>Bacteria</taxon>
        <taxon>Pseudomonadati</taxon>
        <taxon>Pseudomonadota</taxon>
        <taxon>Alphaproteobacteria</taxon>
        <taxon>Hyphomicrobiales</taxon>
        <taxon>Kaistiaceae</taxon>
        <taxon>Bauldia</taxon>
    </lineage>
</organism>
<dbReference type="InterPro" id="IPR020845">
    <property type="entry name" value="AMP-binding_CS"/>
</dbReference>
<keyword evidence="2 5" id="KW-0436">Ligase</keyword>
<dbReference type="Proteomes" id="UP000199071">
    <property type="component" value="Unassembled WGS sequence"/>
</dbReference>
<dbReference type="Pfam" id="PF00550">
    <property type="entry name" value="PP-binding"/>
    <property type="match status" value="1"/>
</dbReference>
<evidence type="ECO:0000256" key="3">
    <source>
        <dbReference type="SAM" id="MobiDB-lite"/>
    </source>
</evidence>
<keyword evidence="6" id="KW-1185">Reference proteome</keyword>
<dbReference type="GO" id="GO:0031956">
    <property type="term" value="F:medium-chain fatty acid-CoA ligase activity"/>
    <property type="evidence" value="ECO:0007669"/>
    <property type="project" value="TreeGrafter"/>
</dbReference>
<dbReference type="STRING" id="665467.SAMN02982931_04710"/>
<proteinExistence type="inferred from homology"/>
<dbReference type="Gene3D" id="3.40.50.12780">
    <property type="entry name" value="N-terminal domain of ligase-like"/>
    <property type="match status" value="1"/>
</dbReference>
<dbReference type="SUPFAM" id="SSF47336">
    <property type="entry name" value="ACP-like"/>
    <property type="match status" value="1"/>
</dbReference>
<name>A0A1G6EM87_9HYPH</name>
<accession>A0A1G6EM87</accession>
<dbReference type="PANTHER" id="PTHR43201">
    <property type="entry name" value="ACYL-COA SYNTHETASE"/>
    <property type="match status" value="1"/>
</dbReference>
<dbReference type="PROSITE" id="PS00455">
    <property type="entry name" value="AMP_BINDING"/>
    <property type="match status" value="1"/>
</dbReference>
<evidence type="ECO:0000256" key="2">
    <source>
        <dbReference type="ARBA" id="ARBA00022598"/>
    </source>
</evidence>
<feature type="region of interest" description="Disordered" evidence="3">
    <location>
        <begin position="316"/>
        <end position="336"/>
    </location>
</feature>
<dbReference type="OrthoDB" id="9803968at2"/>
<dbReference type="AlphaFoldDB" id="A0A1G6EM87"/>
<evidence type="ECO:0000313" key="6">
    <source>
        <dbReference type="Proteomes" id="UP000199071"/>
    </source>
</evidence>
<sequence length="609" mass="64730">MAEATVPFEDVASLLRDSAALRGDSVALVTAEGETMSYTRLLDRVLRLAIDLHAATLTVPRRPRIAIVLPNGQEMAVASLAVCHAGTAVPFNPAYTAAEFERYFAETAVDLVLTLKEGVGPAAVIAEKLGLPVAYLAQGAEGLVGRTDTGAMATAPGPNDLALVLLTSGSTGRSKAVPLTHRNVCCSALEVCKSIELSADDRCLSMWEQYHIGGVVDLLLAPLAAGGTIISTAGFDASQFFSLLQTMRPTWFQGVPTTLNELAGQVERRGLPPGPVSLRLIRSVAAALPPRLMADLERQFGVPVIQTYGMTEASPLITSTGLSPDRRKPGSTGRSCGTSIRIVDAKGANCGVCAEGDIAIAGSNVFTGYENDDEANAAQFRDGWFYTGDKGFLDAEGDLFVTGRTKQLINRGGEKVNPQEVDDALLALPEISEAASFAVKHPTLGEDVAAAVVLREGGTLSAAETRAFLATRLAAFKGPHRILFLDRLPRNPVGKVDRLALSSLAEQSVENDQRGRALPRSELEHYLVRLWERELNVSPIGIDDDFFMLGGDSLSSLRVILALETELDLDILGHAAAQATTVRTLAEQLVTINCAMDLNGVVKMRTASD</sequence>
<gene>
    <name evidence="5" type="ORF">SAMN02982931_04710</name>
</gene>
<dbReference type="InterPro" id="IPR036736">
    <property type="entry name" value="ACP-like_sf"/>
</dbReference>
<dbReference type="InterPro" id="IPR045851">
    <property type="entry name" value="AMP-bd_C_sf"/>
</dbReference>